<keyword evidence="2 9" id="KW-0349">Heme</keyword>
<evidence type="ECO:0000313" key="12">
    <source>
        <dbReference type="Proteomes" id="UP000002279"/>
    </source>
</evidence>
<keyword evidence="4 10" id="KW-0391">Immunity</keyword>
<comment type="catalytic activity">
    <reaction evidence="10">
        <text>L-tryptophan + O2 = N-formyl-L-kynurenine</text>
        <dbReference type="Rhea" id="RHEA:24536"/>
        <dbReference type="ChEBI" id="CHEBI:15379"/>
        <dbReference type="ChEBI" id="CHEBI:57912"/>
        <dbReference type="ChEBI" id="CHEBI:58629"/>
    </reaction>
</comment>
<dbReference type="GO" id="GO:0019441">
    <property type="term" value="P:L-tryptophan catabolic process to kynurenine"/>
    <property type="evidence" value="ECO:0000318"/>
    <property type="project" value="GO_Central"/>
</dbReference>
<evidence type="ECO:0000256" key="5">
    <source>
        <dbReference type="ARBA" id="ARBA00022964"/>
    </source>
</evidence>
<dbReference type="GO" id="GO:0004833">
    <property type="term" value="F:L-tryptophan 2,3-dioxygenase activity"/>
    <property type="evidence" value="ECO:0000318"/>
    <property type="project" value="GO_Central"/>
</dbReference>
<dbReference type="HOGENOM" id="CLU_1096426_0_0_1"/>
<dbReference type="InterPro" id="IPR037217">
    <property type="entry name" value="Trp/Indoleamine_2_3_dOase-like"/>
</dbReference>
<keyword evidence="7 9" id="KW-0408">Iron</keyword>
<dbReference type="GO" id="GO:0005829">
    <property type="term" value="C:cytosol"/>
    <property type="evidence" value="ECO:0007669"/>
    <property type="project" value="UniProtKB-SubCell"/>
</dbReference>
<dbReference type="Bgee" id="ENSOANG00000031181">
    <property type="expression patterns" value="Expressed in heart and 4 other cell types or tissues"/>
</dbReference>
<comment type="catalytic activity">
    <reaction evidence="10">
        <text>D-tryptophan + O2 = N-formyl-D-kynurenine</text>
        <dbReference type="Rhea" id="RHEA:14189"/>
        <dbReference type="ChEBI" id="CHEBI:15379"/>
        <dbReference type="ChEBI" id="CHEBI:57719"/>
        <dbReference type="ChEBI" id="CHEBI:60051"/>
        <dbReference type="EC" id="1.13.11.52"/>
    </reaction>
</comment>
<comment type="subunit">
    <text evidence="10">Monomer.</text>
</comment>
<reference evidence="11" key="3">
    <citation type="submission" date="2025-09" db="UniProtKB">
        <authorList>
            <consortium name="Ensembl"/>
        </authorList>
    </citation>
    <scope>IDENTIFICATION</scope>
    <source>
        <strain evidence="11">Glennie</strain>
    </source>
</reference>
<evidence type="ECO:0000313" key="11">
    <source>
        <dbReference type="Ensembl" id="ENSOANP00000030981.2"/>
    </source>
</evidence>
<dbReference type="GO" id="GO:0020037">
    <property type="term" value="F:heme binding"/>
    <property type="evidence" value="ECO:0007669"/>
    <property type="project" value="UniProtKB-UniRule"/>
</dbReference>
<dbReference type="STRING" id="9258.ENSOANP00000030981"/>
<keyword evidence="8 10" id="KW-0823">Tryptophan catabolism</keyword>
<name>K7EBS4_ORNAN</name>
<evidence type="ECO:0000256" key="9">
    <source>
        <dbReference type="PIRSR" id="PIRSR600898-1"/>
    </source>
</evidence>
<comment type="function">
    <text evidence="10">Catalyzes the first and rate limiting step of the catabolism of tryptophan along the kynurenine pathway. Involved in immune regulation.</text>
</comment>
<feature type="binding site" description="proximal binding residue" evidence="9">
    <location>
        <position position="350"/>
    </location>
    <ligand>
        <name>heme b</name>
        <dbReference type="ChEBI" id="CHEBI:60344"/>
    </ligand>
    <ligandPart>
        <name>Fe</name>
        <dbReference type="ChEBI" id="CHEBI:18248"/>
    </ligandPart>
</feature>
<dbReference type="OMA" id="WHQYSGG"/>
<comment type="subcellular location">
    <subcellularLocation>
        <location evidence="10">Cytoplasm</location>
        <location evidence="10">Cytosol</location>
    </subcellularLocation>
</comment>
<evidence type="ECO:0000256" key="2">
    <source>
        <dbReference type="ARBA" id="ARBA00022617"/>
    </source>
</evidence>
<dbReference type="eggNOG" id="ENOG502RZ6X">
    <property type="taxonomic scope" value="Eukaryota"/>
</dbReference>
<gene>
    <name evidence="11" type="primary">IDO1</name>
</gene>
<evidence type="ECO:0000256" key="10">
    <source>
        <dbReference type="RuleBase" id="RU369119"/>
    </source>
</evidence>
<dbReference type="Proteomes" id="UP000002279">
    <property type="component" value="Chromosome 5"/>
</dbReference>
<reference evidence="11" key="2">
    <citation type="submission" date="2025-08" db="UniProtKB">
        <authorList>
            <consortium name="Ensembl"/>
        </authorList>
    </citation>
    <scope>IDENTIFICATION</scope>
    <source>
        <strain evidence="11">Glennie</strain>
    </source>
</reference>
<dbReference type="GeneTree" id="ENSGT00940000164380"/>
<dbReference type="SUPFAM" id="SSF140959">
    <property type="entry name" value="Indolic compounds 2,3-dioxygenase-like"/>
    <property type="match status" value="1"/>
</dbReference>
<keyword evidence="5 10" id="KW-0223">Dioxygenase</keyword>
<proteinExistence type="inferred from homology"/>
<dbReference type="Gene3D" id="1.20.58.480">
    <property type="match status" value="1"/>
</dbReference>
<dbReference type="GO" id="GO:0002376">
    <property type="term" value="P:immune system process"/>
    <property type="evidence" value="ECO:0007669"/>
    <property type="project" value="UniProtKB-KW"/>
</dbReference>
<dbReference type="FunFam" id="1.20.58.480:FF:000003">
    <property type="entry name" value="Indoleamine 2,3-dioxygenase 1"/>
    <property type="match status" value="1"/>
</dbReference>
<accession>K7EBS4</accession>
<dbReference type="PANTHER" id="PTHR28657">
    <property type="entry name" value="INDOLEAMINE 2,3-DIOXYGENASE"/>
    <property type="match status" value="1"/>
</dbReference>
<keyword evidence="12" id="KW-1185">Reference proteome</keyword>
<dbReference type="Pfam" id="PF01231">
    <property type="entry name" value="IDO"/>
    <property type="match status" value="1"/>
</dbReference>
<keyword evidence="10" id="KW-0963">Cytoplasm</keyword>
<comment type="similarity">
    <text evidence="1 10">Belongs to the indoleamine 2,3-dioxygenase family.</text>
</comment>
<dbReference type="AlphaFoldDB" id="K7EBS4"/>
<dbReference type="GO" id="GO:0046872">
    <property type="term" value="F:metal ion binding"/>
    <property type="evidence" value="ECO:0007669"/>
    <property type="project" value="UniProtKB-UniRule"/>
</dbReference>
<sequence>MALKEKSHLENPRSILEKFHVSEEFGFVLSDPLVELPEYYAPWMKIATELTSLIETKQLHAEVQKLPLLTIDQLQGHRELRLAHLALGFITMGYVWQEGDKNAAKILPKKIAVPFCQISEKLDLPPVLVYADCILANWKKKDPNRPMDLENLDTIVSLPGGDNSKAFFLVSLLVELAAASAVKVIPVIMDALSREDASSLQIALHELTSSVQKTQDAFTLIHDHVDSTCYYETLRIFLSGWKDNPLLPDGLLYEGVWKTPKEFSGGSAAQSTIIQCFDLLLGIQHSSRDEAAANFLKRMRDYMPPAHRDFLQLVASGPTVRPFVLSKGDPDLQKAFDKCVSALVALRNYHLKVVAKYIVWPGQKLQREENQKEGLQKELVALEEKGTGGTGFMQFLKTVRDSTRKSLLKEY</sequence>
<dbReference type="GO" id="GO:0033754">
    <property type="term" value="F:indoleamine 2,3-dioxygenase activity"/>
    <property type="evidence" value="ECO:0000318"/>
    <property type="project" value="GO_Central"/>
</dbReference>
<evidence type="ECO:0000256" key="4">
    <source>
        <dbReference type="ARBA" id="ARBA00022859"/>
    </source>
</evidence>
<reference evidence="11 12" key="1">
    <citation type="journal article" date="2008" name="Nature">
        <title>Genome analysis of the platypus reveals unique signatures of evolution.</title>
        <authorList>
            <person name="Warren W.C."/>
            <person name="Hillier L.W."/>
            <person name="Marshall Graves J.A."/>
            <person name="Birney E."/>
            <person name="Ponting C.P."/>
            <person name="Grutzner F."/>
            <person name="Belov K."/>
            <person name="Miller W."/>
            <person name="Clarke L."/>
            <person name="Chinwalla A.T."/>
            <person name="Yang S.P."/>
            <person name="Heger A."/>
            <person name="Locke D.P."/>
            <person name="Miethke P."/>
            <person name="Waters P.D."/>
            <person name="Veyrunes F."/>
            <person name="Fulton L."/>
            <person name="Fulton B."/>
            <person name="Graves T."/>
            <person name="Wallis J."/>
            <person name="Puente X.S."/>
            <person name="Lopez-Otin C."/>
            <person name="Ordonez G.R."/>
            <person name="Eichler E.E."/>
            <person name="Chen L."/>
            <person name="Cheng Z."/>
            <person name="Deakin J.E."/>
            <person name="Alsop A."/>
            <person name="Thompson K."/>
            <person name="Kirby P."/>
            <person name="Papenfuss A.T."/>
            <person name="Wakefield M.J."/>
            <person name="Olender T."/>
            <person name="Lancet D."/>
            <person name="Huttley G.A."/>
            <person name="Smit A.F."/>
            <person name="Pask A."/>
            <person name="Temple-Smith P."/>
            <person name="Batzer M.A."/>
            <person name="Walker J.A."/>
            <person name="Konkel M.K."/>
            <person name="Harris R.S."/>
            <person name="Whittington C.M."/>
            <person name="Wong E.S."/>
            <person name="Gemmell N.J."/>
            <person name="Buschiazzo E."/>
            <person name="Vargas Jentzsch I.M."/>
            <person name="Merkel A."/>
            <person name="Schmitz J."/>
            <person name="Zemann A."/>
            <person name="Churakov G."/>
            <person name="Kriegs J.O."/>
            <person name="Brosius J."/>
            <person name="Murchison E.P."/>
            <person name="Sachidanandam R."/>
            <person name="Smith C."/>
            <person name="Hannon G.J."/>
            <person name="Tsend-Ayush E."/>
            <person name="McMillan D."/>
            <person name="Attenborough R."/>
            <person name="Rens W."/>
            <person name="Ferguson-Smith M."/>
            <person name="Lefevre C.M."/>
            <person name="Sharp J.A."/>
            <person name="Nicholas K.R."/>
            <person name="Ray D.A."/>
            <person name="Kube M."/>
            <person name="Reinhardt R."/>
            <person name="Pringle T.H."/>
            <person name="Taylor J."/>
            <person name="Jones R.C."/>
            <person name="Nixon B."/>
            <person name="Dacheux J.L."/>
            <person name="Niwa H."/>
            <person name="Sekita Y."/>
            <person name="Huang X."/>
            <person name="Stark A."/>
            <person name="Kheradpour P."/>
            <person name="Kellis M."/>
            <person name="Flicek P."/>
            <person name="Chen Y."/>
            <person name="Webber C."/>
            <person name="Hardison R."/>
            <person name="Nelson J."/>
            <person name="Hallsworth-Pepin K."/>
            <person name="Delehaunty K."/>
            <person name="Markovic C."/>
            <person name="Minx P."/>
            <person name="Feng Y."/>
            <person name="Kremitzki C."/>
            <person name="Mitreva M."/>
            <person name="Glasscock J."/>
            <person name="Wylie T."/>
            <person name="Wohldmann P."/>
            <person name="Thiru P."/>
            <person name="Nhan M.N."/>
            <person name="Pohl C.S."/>
            <person name="Smith S.M."/>
            <person name="Hou S."/>
            <person name="Nefedov M."/>
            <person name="de Jong P.J."/>
            <person name="Renfree M.B."/>
            <person name="Mardis E.R."/>
            <person name="Wilson R.K."/>
        </authorList>
    </citation>
    <scope>NUCLEOTIDE SEQUENCE [LARGE SCALE GENOMIC DNA]</scope>
    <source>
        <strain evidence="11 12">Glennie</strain>
    </source>
</reference>
<dbReference type="InParanoid" id="K7EBS4"/>
<keyword evidence="3 9" id="KW-0479">Metal-binding</keyword>
<dbReference type="GO" id="GO:0034354">
    <property type="term" value="P:'de novo' NAD+ biosynthetic process from L-tryptophan"/>
    <property type="evidence" value="ECO:0000318"/>
    <property type="project" value="GO_Central"/>
</dbReference>
<protein>
    <recommendedName>
        <fullName evidence="10">Indoleamine 2,3-dioxygenase 1</fullName>
        <shortName evidence="10">IDO-1</shortName>
        <ecNumber evidence="10">1.13.11.52</ecNumber>
    </recommendedName>
</protein>
<organism evidence="11 12">
    <name type="scientific">Ornithorhynchus anatinus</name>
    <name type="common">Duckbill platypus</name>
    <dbReference type="NCBI Taxonomy" id="9258"/>
    <lineage>
        <taxon>Eukaryota</taxon>
        <taxon>Metazoa</taxon>
        <taxon>Chordata</taxon>
        <taxon>Craniata</taxon>
        <taxon>Vertebrata</taxon>
        <taxon>Euteleostomi</taxon>
        <taxon>Mammalia</taxon>
        <taxon>Monotremata</taxon>
        <taxon>Ornithorhynchidae</taxon>
        <taxon>Ornithorhynchus</taxon>
    </lineage>
</organism>
<dbReference type="InterPro" id="IPR000898">
    <property type="entry name" value="Indolamine_dOase"/>
</dbReference>
<dbReference type="Ensembl" id="ENSOANT00000040219.2">
    <property type="protein sequence ID" value="ENSOANP00000030981.2"/>
    <property type="gene ID" value="ENSOANG00000031181.2"/>
</dbReference>
<dbReference type="FunCoup" id="K7EBS4">
    <property type="interactions" value="327"/>
</dbReference>
<evidence type="ECO:0000256" key="3">
    <source>
        <dbReference type="ARBA" id="ARBA00022723"/>
    </source>
</evidence>
<dbReference type="EC" id="1.13.11.52" evidence="10"/>
<dbReference type="GO" id="GO:0005737">
    <property type="term" value="C:cytoplasm"/>
    <property type="evidence" value="ECO:0000318"/>
    <property type="project" value="GO_Central"/>
</dbReference>
<keyword evidence="6 10" id="KW-0560">Oxidoreductase</keyword>
<evidence type="ECO:0000256" key="8">
    <source>
        <dbReference type="ARBA" id="ARBA00023079"/>
    </source>
</evidence>
<dbReference type="PANTHER" id="PTHR28657:SF2">
    <property type="entry name" value="INDOLEAMINE 2,3-DIOXYGENASE 1"/>
    <property type="match status" value="1"/>
</dbReference>
<evidence type="ECO:0000256" key="7">
    <source>
        <dbReference type="ARBA" id="ARBA00023004"/>
    </source>
</evidence>
<evidence type="ECO:0000256" key="1">
    <source>
        <dbReference type="ARBA" id="ARBA00007119"/>
    </source>
</evidence>
<evidence type="ECO:0000256" key="6">
    <source>
        <dbReference type="ARBA" id="ARBA00023002"/>
    </source>
</evidence>